<evidence type="ECO:0008006" key="12">
    <source>
        <dbReference type="Google" id="ProtNLM"/>
    </source>
</evidence>
<accession>A0A7S3XMP5</accession>
<dbReference type="SUPFAM" id="SSF52540">
    <property type="entry name" value="P-loop containing nucleoside triphosphate hydrolases"/>
    <property type="match status" value="1"/>
</dbReference>
<gene>
    <name evidence="11" type="ORF">HAKA00212_LOCUS6226</name>
</gene>
<keyword evidence="6" id="KW-0238">DNA-binding</keyword>
<dbReference type="EMBL" id="HBIU01013560">
    <property type="protein sequence ID" value="CAE0627548.1"/>
    <property type="molecule type" value="Transcribed_RNA"/>
</dbReference>
<keyword evidence="1" id="KW-0547">Nucleotide-binding</keyword>
<dbReference type="Pfam" id="PF00271">
    <property type="entry name" value="Helicase_C"/>
    <property type="match status" value="1"/>
</dbReference>
<dbReference type="SUPFAM" id="SSF141259">
    <property type="entry name" value="CarD-like"/>
    <property type="match status" value="1"/>
</dbReference>
<evidence type="ECO:0000256" key="4">
    <source>
        <dbReference type="ARBA" id="ARBA00022806"/>
    </source>
</evidence>
<dbReference type="Gene3D" id="3.90.1150.50">
    <property type="entry name" value="Transcription-repair-coupling factor, D7 domain"/>
    <property type="match status" value="1"/>
</dbReference>
<sequence>MVRSFVQAALLGGVVAVLLALQCPPTVGFQAATGYHIPSSWKPDSPSFLTKHKASNVVESDSPRTAAAPIEEAIDFIQDETEELLNSFGASEEEKKKIRKGLNLEKDRLEAGMLVGPPGNERTVYEGDLLVHRNHGLCRFEQAVGQRTGDARRKGFLLQFADQQVTLPLGQAELLTRYKSREQAGENPKLAKFTGRRGWSTKLQKAKLHTDKLAKDIMMLYADRDGRYREPCLPDGEEMWAFEAGFHFQPTPDQRTAFEAVMKDMVWRKRPMDRLICGDVGFGKTEVAMRAIYRAVRNGRQVALLAPTTVLAAQHLRTLRRRMPDVAVECLRGGNTRENRRTKERLAAGELEVVVGTHALLGNKVAFQRLGLVVVDEEQRFGVAQKEKLKAASADVDVLTLSATPIPRTLQMSLSGLRDMSSIYTAPEGRQNVSTTVARMGQEVIREAIQYELDRDGQVFYVVPRVAMVEEAVETLQQLVPGVRVAVCHGQMKGTEDVIVQFTLGSADVLVATTIIENGLDIPNVNTIVVQNADMLGLSQLYQLRGRVGRSNRDAHAYLLHGGRGLTSDAMMRLAAMKQMSTLGCGREVARRDLDIRGAGSILSTKQKGGGVGEFGLDLYMQVLEESMAELRGTALTPALACAVALPGLPDPDAAAHLGDALPAAYIPDPAARRQAYNRARVADTREELVAIAEEWNAAYGPPPARVKRLLKVRHLQVAGRTLGVERIAARGADVVLSARGMEFDNWETLVGQVPARAIKHEMAFDPREGTREGPEVVIQGLAKEKPTAQVNYLLGLLIHLTEYVNNIQKRTILLKQR</sequence>
<keyword evidence="5" id="KW-0067">ATP-binding</keyword>
<evidence type="ECO:0000259" key="10">
    <source>
        <dbReference type="PROSITE" id="PS51194"/>
    </source>
</evidence>
<dbReference type="InterPro" id="IPR037235">
    <property type="entry name" value="TRCF-like_C_D7"/>
</dbReference>
<dbReference type="Pfam" id="PF00270">
    <property type="entry name" value="DEAD"/>
    <property type="match status" value="1"/>
</dbReference>
<dbReference type="SMART" id="SM00982">
    <property type="entry name" value="TRCF"/>
    <property type="match status" value="1"/>
</dbReference>
<dbReference type="SMART" id="SM00490">
    <property type="entry name" value="HELICc"/>
    <property type="match status" value="1"/>
</dbReference>
<protein>
    <recommendedName>
        <fullName evidence="12">Transcription-repair-coupling factor</fullName>
    </recommendedName>
</protein>
<dbReference type="InterPro" id="IPR027417">
    <property type="entry name" value="P-loop_NTPase"/>
</dbReference>
<keyword evidence="2" id="KW-0227">DNA damage</keyword>
<feature type="signal peptide" evidence="8">
    <location>
        <begin position="1"/>
        <end position="20"/>
    </location>
</feature>
<evidence type="ECO:0000256" key="2">
    <source>
        <dbReference type="ARBA" id="ARBA00022763"/>
    </source>
</evidence>
<dbReference type="Gene3D" id="3.40.50.300">
    <property type="entry name" value="P-loop containing nucleotide triphosphate hydrolases"/>
    <property type="match status" value="2"/>
</dbReference>
<dbReference type="PANTHER" id="PTHR47964">
    <property type="entry name" value="ATP-DEPENDENT DNA HELICASE HOMOLOG RECG, CHLOROPLASTIC"/>
    <property type="match status" value="1"/>
</dbReference>
<proteinExistence type="predicted"/>
<evidence type="ECO:0000256" key="3">
    <source>
        <dbReference type="ARBA" id="ARBA00022801"/>
    </source>
</evidence>
<dbReference type="AlphaFoldDB" id="A0A7S3XMP5"/>
<evidence type="ECO:0000256" key="5">
    <source>
        <dbReference type="ARBA" id="ARBA00022840"/>
    </source>
</evidence>
<feature type="chain" id="PRO_5031261477" description="Transcription-repair-coupling factor" evidence="8">
    <location>
        <begin position="21"/>
        <end position="818"/>
    </location>
</feature>
<dbReference type="GO" id="GO:0003678">
    <property type="term" value="F:DNA helicase activity"/>
    <property type="evidence" value="ECO:0007669"/>
    <property type="project" value="TreeGrafter"/>
</dbReference>
<keyword evidence="8" id="KW-0732">Signal</keyword>
<dbReference type="SMART" id="SM01058">
    <property type="entry name" value="CarD_TRCF"/>
    <property type="match status" value="1"/>
</dbReference>
<dbReference type="PROSITE" id="PS51194">
    <property type="entry name" value="HELICASE_CTER"/>
    <property type="match status" value="1"/>
</dbReference>
<dbReference type="InterPro" id="IPR036101">
    <property type="entry name" value="CarD-like/TRCF_RID_sf"/>
</dbReference>
<dbReference type="PANTHER" id="PTHR47964:SF1">
    <property type="entry name" value="ATP-DEPENDENT DNA HELICASE HOMOLOG RECG, CHLOROPLASTIC"/>
    <property type="match status" value="1"/>
</dbReference>
<dbReference type="InterPro" id="IPR005118">
    <property type="entry name" value="TRCF_C"/>
</dbReference>
<keyword evidence="3" id="KW-0378">Hydrolase</keyword>
<dbReference type="InterPro" id="IPR001650">
    <property type="entry name" value="Helicase_C-like"/>
</dbReference>
<feature type="domain" description="Helicase ATP-binding" evidence="9">
    <location>
        <begin position="265"/>
        <end position="423"/>
    </location>
</feature>
<name>A0A7S3XMP5_HETAK</name>
<dbReference type="GO" id="GO:0016787">
    <property type="term" value="F:hydrolase activity"/>
    <property type="evidence" value="ECO:0007669"/>
    <property type="project" value="UniProtKB-KW"/>
</dbReference>
<dbReference type="Gene3D" id="2.40.10.170">
    <property type="match status" value="1"/>
</dbReference>
<evidence type="ECO:0000259" key="9">
    <source>
        <dbReference type="PROSITE" id="PS51192"/>
    </source>
</evidence>
<reference evidence="11" key="1">
    <citation type="submission" date="2021-01" db="EMBL/GenBank/DDBJ databases">
        <authorList>
            <person name="Corre E."/>
            <person name="Pelletier E."/>
            <person name="Niang G."/>
            <person name="Scheremetjew M."/>
            <person name="Finn R."/>
            <person name="Kale V."/>
            <person name="Holt S."/>
            <person name="Cochrane G."/>
            <person name="Meng A."/>
            <person name="Brown T."/>
            <person name="Cohen L."/>
        </authorList>
    </citation>
    <scope>NUCLEOTIDE SEQUENCE</scope>
    <source>
        <strain evidence="11">CCMP3107</strain>
    </source>
</reference>
<dbReference type="InterPro" id="IPR014001">
    <property type="entry name" value="Helicase_ATP-bd"/>
</dbReference>
<dbReference type="InterPro" id="IPR011545">
    <property type="entry name" value="DEAD/DEAH_box_helicase_dom"/>
</dbReference>
<dbReference type="PROSITE" id="PS51192">
    <property type="entry name" value="HELICASE_ATP_BIND_1"/>
    <property type="match status" value="1"/>
</dbReference>
<evidence type="ECO:0000256" key="7">
    <source>
        <dbReference type="ARBA" id="ARBA00023204"/>
    </source>
</evidence>
<evidence type="ECO:0000256" key="6">
    <source>
        <dbReference type="ARBA" id="ARBA00023125"/>
    </source>
</evidence>
<dbReference type="SMART" id="SM00487">
    <property type="entry name" value="DEXDc"/>
    <property type="match status" value="1"/>
</dbReference>
<dbReference type="GO" id="GO:0005524">
    <property type="term" value="F:ATP binding"/>
    <property type="evidence" value="ECO:0007669"/>
    <property type="project" value="UniProtKB-KW"/>
</dbReference>
<feature type="domain" description="Helicase C-terminal" evidence="10">
    <location>
        <begin position="444"/>
        <end position="595"/>
    </location>
</feature>
<dbReference type="GO" id="GO:0006281">
    <property type="term" value="P:DNA repair"/>
    <property type="evidence" value="ECO:0007669"/>
    <property type="project" value="UniProtKB-KW"/>
</dbReference>
<evidence type="ECO:0000256" key="8">
    <source>
        <dbReference type="SAM" id="SignalP"/>
    </source>
</evidence>
<dbReference type="InterPro" id="IPR003711">
    <property type="entry name" value="CarD-like/TRCF_RID"/>
</dbReference>
<evidence type="ECO:0000256" key="1">
    <source>
        <dbReference type="ARBA" id="ARBA00022741"/>
    </source>
</evidence>
<dbReference type="SUPFAM" id="SSF143517">
    <property type="entry name" value="TRCF domain-like"/>
    <property type="match status" value="1"/>
</dbReference>
<dbReference type="CDD" id="cd17991">
    <property type="entry name" value="DEXHc_TRCF"/>
    <property type="match status" value="1"/>
</dbReference>
<evidence type="ECO:0000313" key="11">
    <source>
        <dbReference type="EMBL" id="CAE0627548.1"/>
    </source>
</evidence>
<organism evidence="11">
    <name type="scientific">Heterosigma akashiwo</name>
    <name type="common">Chromophytic alga</name>
    <name type="synonym">Heterosigma carterae</name>
    <dbReference type="NCBI Taxonomy" id="2829"/>
    <lineage>
        <taxon>Eukaryota</taxon>
        <taxon>Sar</taxon>
        <taxon>Stramenopiles</taxon>
        <taxon>Ochrophyta</taxon>
        <taxon>Raphidophyceae</taxon>
        <taxon>Chattonellales</taxon>
        <taxon>Chattonellaceae</taxon>
        <taxon>Heterosigma</taxon>
    </lineage>
</organism>
<dbReference type="GO" id="GO:0003677">
    <property type="term" value="F:DNA binding"/>
    <property type="evidence" value="ECO:0007669"/>
    <property type="project" value="UniProtKB-KW"/>
</dbReference>
<keyword evidence="4" id="KW-0347">Helicase</keyword>
<keyword evidence="7" id="KW-0234">DNA repair</keyword>
<dbReference type="Pfam" id="PF03461">
    <property type="entry name" value="TRCF"/>
    <property type="match status" value="1"/>
</dbReference>
<dbReference type="InterPro" id="IPR047112">
    <property type="entry name" value="RecG/Mfd"/>
</dbReference>
<dbReference type="Pfam" id="PF02559">
    <property type="entry name" value="CarD_TRCF_RID"/>
    <property type="match status" value="1"/>
</dbReference>